<dbReference type="InterPro" id="IPR050302">
    <property type="entry name" value="Rab_GAP_TBC_domain"/>
</dbReference>
<evidence type="ECO:0000259" key="2">
    <source>
        <dbReference type="PROSITE" id="PS50086"/>
    </source>
</evidence>
<dbReference type="InParanoid" id="A0A0V0QBW8"/>
<dbReference type="Gene3D" id="1.10.472.80">
    <property type="entry name" value="Ypt/Rab-GAP domain of gyp1p, domain 3"/>
    <property type="match status" value="1"/>
</dbReference>
<dbReference type="SUPFAM" id="SSF47923">
    <property type="entry name" value="Ypt/Rab-GAP domain of gyp1p"/>
    <property type="match status" value="2"/>
</dbReference>
<reference evidence="3 4" key="1">
    <citation type="journal article" date="2015" name="Sci. Rep.">
        <title>Genome of the facultative scuticociliatosis pathogen Pseudocohnilembus persalinus provides insight into its virulence through horizontal gene transfer.</title>
        <authorList>
            <person name="Xiong J."/>
            <person name="Wang G."/>
            <person name="Cheng J."/>
            <person name="Tian M."/>
            <person name="Pan X."/>
            <person name="Warren A."/>
            <person name="Jiang C."/>
            <person name="Yuan D."/>
            <person name="Miao W."/>
        </authorList>
    </citation>
    <scope>NUCLEOTIDE SEQUENCE [LARGE SCALE GENOMIC DNA]</scope>
    <source>
        <strain evidence="3">36N120E</strain>
    </source>
</reference>
<dbReference type="PROSITE" id="PS50086">
    <property type="entry name" value="TBC_RABGAP"/>
    <property type="match status" value="1"/>
</dbReference>
<evidence type="ECO:0000313" key="4">
    <source>
        <dbReference type="Proteomes" id="UP000054937"/>
    </source>
</evidence>
<sequence length="924" mass="111177">MQILKVIEQLHQYSDNYKNSCIQIQTEYKDNMKIMEKKRNNLIKNMDDFHNKCLKAEKAQQNLEKLINKSSKNHEELQKAADYSLSKQQEAQEQMLVYQKQIDETNEKWDVFKQNFTKVFKDYDINQESRIGICRQNMIQIMKIIQKNYENFYNHHKSVNYDLGSNKEQDDEKESCLKQICDTKQLENLNQFQEPFISFDMYKQKHNVQKNQDKNAQKFVEKRSLDLFIMNLFYQDIDGQQQNNDSNNNLNTSSEKDLNQLHLTSGKKKSSIELQQQQFQQVNLSDNISSFNQSQNSLQSSFLSPIKNDYTQSPLKKQVQNFQILKQEQKKQQLKGVNHLIDFQEVFSKQDLRIYFLKNVYQGLLTQNDNFFETLPQDKLHKFIDGFKMIFQILNQTYDCHSETFFYMLEILPKITYFNQLGQKEYLLTYLNQEFWMKTQRWENLFDLLFAKKFQEMKYNFEINKQQQEIQKKQEDQQQTQQQESGGFSKFLSRVFGDDTKPIIQFDDSDIPFMVLEEINNYLLVLNLRNMQYLMDLLINLAQKKNIKQDLLPNLLSKHESEKNLVIRNEIFGYKSKNIRFVKKMIAMTYDEKAIYCILKSMPYLEIKDNPFKLLSLSKEHYDKIRNKVYKQFLTSNYIEQNLLKNDINNRIKLWYNILDCDRIGIRYAQMKSEVSFNVELDKIENLITIDVNRSFHIHKSKLSSSILQSFLRTFAFYNKEISYCQGMNYLAGYLFILIRDEEKTYKIFSQILDHNKYLKNIFYTHFNQLKVLLYQLNRILNIFLPKLGEHFEKEKIHPHFYAASWLITVFSQTYQNSHDSYIVKVFWDYFLSEGFKGLFKCIIYLLKFNEEKLLQLNFDYILNLLGEIMRKGYLTMSYEQLKENSYPGLDNIKNEINQYRISQRVLDQLENEYNYFIKSLEQK</sequence>
<feature type="coiled-coil region" evidence="1">
    <location>
        <begin position="25"/>
        <end position="108"/>
    </location>
</feature>
<keyword evidence="1" id="KW-0175">Coiled coil</keyword>
<dbReference type="PANTHER" id="PTHR47219">
    <property type="entry name" value="RAB GTPASE-ACTIVATING PROTEIN 1-LIKE"/>
    <property type="match status" value="1"/>
</dbReference>
<gene>
    <name evidence="3" type="ORF">PPERSA_07803</name>
</gene>
<evidence type="ECO:0000256" key="1">
    <source>
        <dbReference type="SAM" id="Coils"/>
    </source>
</evidence>
<protein>
    <submittedName>
        <fullName evidence="3">Rab-GTPase-TBC domain</fullName>
    </submittedName>
</protein>
<proteinExistence type="predicted"/>
<comment type="caution">
    <text evidence="3">The sequence shown here is derived from an EMBL/GenBank/DDBJ whole genome shotgun (WGS) entry which is preliminary data.</text>
</comment>
<dbReference type="PANTHER" id="PTHR47219:SF9">
    <property type="entry name" value="GTPASE ACTIVATING PROTEIN AND CENTROSOME-ASSOCIATED, ISOFORM B"/>
    <property type="match status" value="1"/>
</dbReference>
<dbReference type="OrthoDB" id="294251at2759"/>
<dbReference type="EMBL" id="LDAU01000204">
    <property type="protein sequence ID" value="KRW99726.1"/>
    <property type="molecule type" value="Genomic_DNA"/>
</dbReference>
<dbReference type="Gene3D" id="1.20.1270.60">
    <property type="entry name" value="Arfaptin homology (AH) domain/BAR domain"/>
    <property type="match status" value="1"/>
</dbReference>
<dbReference type="Gene3D" id="1.10.8.270">
    <property type="entry name" value="putative rabgap domain of human tbc1 domain family member 14 like domains"/>
    <property type="match status" value="1"/>
</dbReference>
<dbReference type="GO" id="GO:0031267">
    <property type="term" value="F:small GTPase binding"/>
    <property type="evidence" value="ECO:0007669"/>
    <property type="project" value="TreeGrafter"/>
</dbReference>
<name>A0A0V0QBW8_PSEPJ</name>
<evidence type="ECO:0000313" key="3">
    <source>
        <dbReference type="EMBL" id="KRW99726.1"/>
    </source>
</evidence>
<dbReference type="InterPro" id="IPR035969">
    <property type="entry name" value="Rab-GAP_TBC_sf"/>
</dbReference>
<dbReference type="Pfam" id="PF00566">
    <property type="entry name" value="RabGAP-TBC"/>
    <property type="match status" value="1"/>
</dbReference>
<dbReference type="Proteomes" id="UP000054937">
    <property type="component" value="Unassembled WGS sequence"/>
</dbReference>
<dbReference type="InterPro" id="IPR000195">
    <property type="entry name" value="Rab-GAP-TBC_dom"/>
</dbReference>
<organism evidence="3 4">
    <name type="scientific">Pseudocohnilembus persalinus</name>
    <name type="common">Ciliate</name>
    <dbReference type="NCBI Taxonomy" id="266149"/>
    <lineage>
        <taxon>Eukaryota</taxon>
        <taxon>Sar</taxon>
        <taxon>Alveolata</taxon>
        <taxon>Ciliophora</taxon>
        <taxon>Intramacronucleata</taxon>
        <taxon>Oligohymenophorea</taxon>
        <taxon>Scuticociliatia</taxon>
        <taxon>Philasterida</taxon>
        <taxon>Pseudocohnilembidae</taxon>
        <taxon>Pseudocohnilembus</taxon>
    </lineage>
</organism>
<dbReference type="GO" id="GO:0005096">
    <property type="term" value="F:GTPase activator activity"/>
    <property type="evidence" value="ECO:0007669"/>
    <property type="project" value="TreeGrafter"/>
</dbReference>
<accession>A0A0V0QBW8</accession>
<dbReference type="SUPFAM" id="SSF103657">
    <property type="entry name" value="BAR/IMD domain-like"/>
    <property type="match status" value="1"/>
</dbReference>
<dbReference type="AlphaFoldDB" id="A0A0V0QBW8"/>
<dbReference type="SMART" id="SM00164">
    <property type="entry name" value="TBC"/>
    <property type="match status" value="1"/>
</dbReference>
<dbReference type="OMA" id="TIRYIDR"/>
<dbReference type="InterPro" id="IPR027267">
    <property type="entry name" value="AH/BAR_dom_sf"/>
</dbReference>
<feature type="domain" description="Rab-GAP TBC" evidence="2">
    <location>
        <begin position="645"/>
        <end position="835"/>
    </location>
</feature>
<keyword evidence="4" id="KW-1185">Reference proteome</keyword>